<gene>
    <name evidence="1" type="ORF">Tci_005755</name>
</gene>
<protein>
    <recommendedName>
        <fullName evidence="2">Integrase, catalytic region, zinc finger, CCHC-type, peptidase aspartic, catalytic</fullName>
    </recommendedName>
</protein>
<accession>A0A6L2JB80</accession>
<dbReference type="EMBL" id="BKCJ010000502">
    <property type="protein sequence ID" value="GEU33777.1"/>
    <property type="molecule type" value="Genomic_DNA"/>
</dbReference>
<name>A0A6L2JB80_TANCI</name>
<proteinExistence type="predicted"/>
<organism evidence="1">
    <name type="scientific">Tanacetum cinerariifolium</name>
    <name type="common">Dalmatian daisy</name>
    <name type="synonym">Chrysanthemum cinerariifolium</name>
    <dbReference type="NCBI Taxonomy" id="118510"/>
    <lineage>
        <taxon>Eukaryota</taxon>
        <taxon>Viridiplantae</taxon>
        <taxon>Streptophyta</taxon>
        <taxon>Embryophyta</taxon>
        <taxon>Tracheophyta</taxon>
        <taxon>Spermatophyta</taxon>
        <taxon>Magnoliopsida</taxon>
        <taxon>eudicotyledons</taxon>
        <taxon>Gunneridae</taxon>
        <taxon>Pentapetalae</taxon>
        <taxon>asterids</taxon>
        <taxon>campanulids</taxon>
        <taxon>Asterales</taxon>
        <taxon>Asteraceae</taxon>
        <taxon>Asteroideae</taxon>
        <taxon>Anthemideae</taxon>
        <taxon>Anthemidinae</taxon>
        <taxon>Tanacetum</taxon>
    </lineage>
</organism>
<evidence type="ECO:0000313" key="1">
    <source>
        <dbReference type="EMBL" id="GEU33777.1"/>
    </source>
</evidence>
<reference evidence="1" key="1">
    <citation type="journal article" date="2019" name="Sci. Rep.">
        <title>Draft genome of Tanacetum cinerariifolium, the natural source of mosquito coil.</title>
        <authorList>
            <person name="Yamashiro T."/>
            <person name="Shiraishi A."/>
            <person name="Satake H."/>
            <person name="Nakayama K."/>
        </authorList>
    </citation>
    <scope>NUCLEOTIDE SEQUENCE</scope>
</reference>
<sequence length="306" mass="35464">MFRVERIEDKGTMHEVQVQLVMGELRTELGMLIWVKQGRLSATTAMKNEVTLDEEQLLFIAGGQDNVVDDDVDEQPIQDLALNVDNVFQTDDYDAFDYDVDEALTAQIMFMANLSSADPVYDEVDLSYDSNVLSEVHAHDYYQDDVCEHHEVHEMHDDVQPNYVVDSHTGYTSDSNMILYDQYVKDNAVQVVQSDVSVVPNDAYMMILNDMHEPPAQHVYVTTQTKVVDKSLTTELATYKEQVELYERRARFELTEREKKIDEQLRIVITDRNIKEENLKKEFHSVKMQRASTINHNKSMVEKLRL</sequence>
<comment type="caution">
    <text evidence="1">The sequence shown here is derived from an EMBL/GenBank/DDBJ whole genome shotgun (WGS) entry which is preliminary data.</text>
</comment>
<dbReference type="AlphaFoldDB" id="A0A6L2JB80"/>
<evidence type="ECO:0008006" key="2">
    <source>
        <dbReference type="Google" id="ProtNLM"/>
    </source>
</evidence>